<reference evidence="3 4" key="2">
    <citation type="submission" date="2021-10" db="EMBL/GenBank/DDBJ databases">
        <authorList>
            <person name="Piombo E."/>
        </authorList>
    </citation>
    <scope>NUCLEOTIDE SEQUENCE [LARGE SCALE GENOMIC DNA]</scope>
</reference>
<dbReference type="PANTHER" id="PTHR15020">
    <property type="entry name" value="FLAVIN REDUCTASE-RELATED"/>
    <property type="match status" value="1"/>
</dbReference>
<evidence type="ECO:0008006" key="5">
    <source>
        <dbReference type="Google" id="ProtNLM"/>
    </source>
</evidence>
<accession>A0A9N9ZAC9</accession>
<feature type="signal peptide" evidence="2">
    <location>
        <begin position="1"/>
        <end position="31"/>
    </location>
</feature>
<evidence type="ECO:0000313" key="3">
    <source>
        <dbReference type="EMBL" id="CAH0051808.1"/>
    </source>
</evidence>
<dbReference type="PANTHER" id="PTHR15020:SF50">
    <property type="entry name" value="UPF0659 PROTEIN YMR090W"/>
    <property type="match status" value="1"/>
</dbReference>
<feature type="chain" id="PRO_5040229778" description="NAD(P)-binding domain-containing protein" evidence="2">
    <location>
        <begin position="32"/>
        <end position="263"/>
    </location>
</feature>
<dbReference type="SUPFAM" id="SSF51735">
    <property type="entry name" value="NAD(P)-binding Rossmann-fold domains"/>
    <property type="match status" value="1"/>
</dbReference>
<evidence type="ECO:0000256" key="1">
    <source>
        <dbReference type="ARBA" id="ARBA00038376"/>
    </source>
</evidence>
<evidence type="ECO:0000313" key="4">
    <source>
        <dbReference type="Proteomes" id="UP000775872"/>
    </source>
</evidence>
<comment type="similarity">
    <text evidence="1">Belongs to the avfA family.</text>
</comment>
<dbReference type="Proteomes" id="UP000775872">
    <property type="component" value="Unassembled WGS sequence"/>
</dbReference>
<sequence>MGVKAAFIGAGGATLIHVLRWTLLAGHHAAALVRNPDKLKEALSSQGVSEEIQQSQLTIAKGSSRDVKAVVGLLRCDPELIFSGITSLPKFGFNPFRPVGMQDATITGDSAAAVVEALRQLRSTNSITNAPLFVPISSTGHGSQRDQPLLLIPLYLWLLPIPQADTAVLEKVTRQAAIEADSPLGGYVMLRPPLLTHGPMKGTNSIRVGWIWEDPVFKKSDEKEQGIEVGYTISRLDLAKWMFDELVQGDANRWKGKCVNITY</sequence>
<keyword evidence="4" id="KW-1185">Reference proteome</keyword>
<gene>
    <name evidence="3" type="ORF">CSOL1703_00014459</name>
</gene>
<dbReference type="AlphaFoldDB" id="A0A9N9ZAC9"/>
<keyword evidence="2" id="KW-0732">Signal</keyword>
<dbReference type="EMBL" id="CABFOC020000042">
    <property type="protein sequence ID" value="CAH0051808.1"/>
    <property type="molecule type" value="Genomic_DNA"/>
</dbReference>
<organism evidence="3 4">
    <name type="scientific">Clonostachys solani</name>
    <dbReference type="NCBI Taxonomy" id="160281"/>
    <lineage>
        <taxon>Eukaryota</taxon>
        <taxon>Fungi</taxon>
        <taxon>Dikarya</taxon>
        <taxon>Ascomycota</taxon>
        <taxon>Pezizomycotina</taxon>
        <taxon>Sordariomycetes</taxon>
        <taxon>Hypocreomycetidae</taxon>
        <taxon>Hypocreales</taxon>
        <taxon>Bionectriaceae</taxon>
        <taxon>Clonostachys</taxon>
    </lineage>
</organism>
<comment type="caution">
    <text evidence="3">The sequence shown here is derived from an EMBL/GenBank/DDBJ whole genome shotgun (WGS) entry which is preliminary data.</text>
</comment>
<name>A0A9N9ZAC9_9HYPO</name>
<dbReference type="InterPro" id="IPR036291">
    <property type="entry name" value="NAD(P)-bd_dom_sf"/>
</dbReference>
<reference evidence="4" key="1">
    <citation type="submission" date="2019-06" db="EMBL/GenBank/DDBJ databases">
        <authorList>
            <person name="Broberg M."/>
        </authorList>
    </citation>
    <scope>NUCLEOTIDE SEQUENCE [LARGE SCALE GENOMIC DNA]</scope>
</reference>
<dbReference type="OrthoDB" id="63935at2759"/>
<protein>
    <recommendedName>
        <fullName evidence="5">NAD(P)-binding domain-containing protein</fullName>
    </recommendedName>
</protein>
<dbReference type="Gene3D" id="3.40.50.720">
    <property type="entry name" value="NAD(P)-binding Rossmann-like Domain"/>
    <property type="match status" value="1"/>
</dbReference>
<evidence type="ECO:0000256" key="2">
    <source>
        <dbReference type="SAM" id="SignalP"/>
    </source>
</evidence>
<proteinExistence type="inferred from homology"/>